<reference evidence="1" key="1">
    <citation type="journal article" date="2019" name="Sci. Rep.">
        <title>Draft genome of Tanacetum cinerariifolium, the natural source of mosquito coil.</title>
        <authorList>
            <person name="Yamashiro T."/>
            <person name="Shiraishi A."/>
            <person name="Satake H."/>
            <person name="Nakayama K."/>
        </authorList>
    </citation>
    <scope>NUCLEOTIDE SEQUENCE</scope>
</reference>
<proteinExistence type="predicted"/>
<accession>A0A699UP01</accession>
<dbReference type="AlphaFoldDB" id="A0A699UP01"/>
<evidence type="ECO:0000313" key="1">
    <source>
        <dbReference type="EMBL" id="GFD23753.1"/>
    </source>
</evidence>
<protein>
    <submittedName>
        <fullName evidence="1">Putative reverse transcriptase domain-containing protein</fullName>
    </submittedName>
</protein>
<gene>
    <name evidence="1" type="ORF">Tci_895722</name>
</gene>
<keyword evidence="1" id="KW-0808">Transferase</keyword>
<dbReference type="PANTHER" id="PTHR34072:SF52">
    <property type="entry name" value="RIBONUCLEASE H"/>
    <property type="match status" value="1"/>
</dbReference>
<keyword evidence="1" id="KW-0695">RNA-directed DNA polymerase</keyword>
<dbReference type="GO" id="GO:0003964">
    <property type="term" value="F:RNA-directed DNA polymerase activity"/>
    <property type="evidence" value="ECO:0007669"/>
    <property type="project" value="UniProtKB-KW"/>
</dbReference>
<feature type="non-terminal residue" evidence="1">
    <location>
        <position position="1"/>
    </location>
</feature>
<name>A0A699UP01_TANCI</name>
<comment type="caution">
    <text evidence="1">The sequence shown here is derived from an EMBL/GenBank/DDBJ whole genome shotgun (WGS) entry which is preliminary data.</text>
</comment>
<organism evidence="1">
    <name type="scientific">Tanacetum cinerariifolium</name>
    <name type="common">Dalmatian daisy</name>
    <name type="synonym">Chrysanthemum cinerariifolium</name>
    <dbReference type="NCBI Taxonomy" id="118510"/>
    <lineage>
        <taxon>Eukaryota</taxon>
        <taxon>Viridiplantae</taxon>
        <taxon>Streptophyta</taxon>
        <taxon>Embryophyta</taxon>
        <taxon>Tracheophyta</taxon>
        <taxon>Spermatophyta</taxon>
        <taxon>Magnoliopsida</taxon>
        <taxon>eudicotyledons</taxon>
        <taxon>Gunneridae</taxon>
        <taxon>Pentapetalae</taxon>
        <taxon>asterids</taxon>
        <taxon>campanulids</taxon>
        <taxon>Asterales</taxon>
        <taxon>Asteraceae</taxon>
        <taxon>Asteroideae</taxon>
        <taxon>Anthemideae</taxon>
        <taxon>Anthemidinae</taxon>
        <taxon>Tanacetum</taxon>
    </lineage>
</organism>
<dbReference type="PANTHER" id="PTHR34072">
    <property type="entry name" value="ENZYMATIC POLYPROTEIN-RELATED"/>
    <property type="match status" value="1"/>
</dbReference>
<sequence length="92" mass="10764">TDHKSLQHILDQKGLNMRRRRWLELLSDYDCDIRYHSGKENVLADALSKKEQEPPLRVRALVMNISLDLPRQILNAQTEEASKPENIKEEDV</sequence>
<dbReference type="EMBL" id="BKCJ011347253">
    <property type="protein sequence ID" value="GFD23753.1"/>
    <property type="molecule type" value="Genomic_DNA"/>
</dbReference>
<keyword evidence="1" id="KW-0548">Nucleotidyltransferase</keyword>